<dbReference type="SUPFAM" id="SSF53474">
    <property type="entry name" value="alpha/beta-Hydrolases"/>
    <property type="match status" value="1"/>
</dbReference>
<dbReference type="InterPro" id="IPR029058">
    <property type="entry name" value="AB_hydrolase_fold"/>
</dbReference>
<comment type="caution">
    <text evidence="2">The sequence shown here is derived from an EMBL/GenBank/DDBJ whole genome shotgun (WGS) entry which is preliminary data.</text>
</comment>
<dbReference type="Pfam" id="PF20408">
    <property type="entry name" value="Abhydrolase_11"/>
    <property type="match status" value="1"/>
</dbReference>
<accession>A0AA37TQS3</accession>
<keyword evidence="2" id="KW-0378">Hydrolase</keyword>
<dbReference type="AlphaFoldDB" id="A0AA37TQS3"/>
<reference evidence="2 3" key="1">
    <citation type="journal article" date="2014" name="Int. J. Syst. Evol. Microbiol.">
        <title>Complete genome sequence of Corynebacterium casei LMG S-19264T (=DSM 44701T), isolated from a smear-ripened cheese.</title>
        <authorList>
            <consortium name="US DOE Joint Genome Institute (JGI-PGF)"/>
            <person name="Walter F."/>
            <person name="Albersmeier A."/>
            <person name="Kalinowski J."/>
            <person name="Ruckert C."/>
        </authorList>
    </citation>
    <scope>NUCLEOTIDE SEQUENCE [LARGE SCALE GENOMIC DNA]</scope>
    <source>
        <strain evidence="2 3">NBRC 112785</strain>
    </source>
</reference>
<dbReference type="RefSeq" id="WP_095497458.1">
    <property type="nucleotide sequence ID" value="NZ_BSPO01000002.1"/>
</dbReference>
<dbReference type="EMBL" id="BSPO01000002">
    <property type="protein sequence ID" value="GLS82966.1"/>
    <property type="molecule type" value="Genomic_DNA"/>
</dbReference>
<proteinExistence type="predicted"/>
<feature type="domain" description="KANL3/Tex30 alpha/beta hydrolase-like" evidence="1">
    <location>
        <begin position="19"/>
        <end position="212"/>
    </location>
</feature>
<organism evidence="2 3">
    <name type="scientific">Paraferrimonas haliotis</name>
    <dbReference type="NCBI Taxonomy" id="2013866"/>
    <lineage>
        <taxon>Bacteria</taxon>
        <taxon>Pseudomonadati</taxon>
        <taxon>Pseudomonadota</taxon>
        <taxon>Gammaproteobacteria</taxon>
        <taxon>Alteromonadales</taxon>
        <taxon>Ferrimonadaceae</taxon>
        <taxon>Paraferrimonas</taxon>
    </lineage>
</organism>
<dbReference type="Proteomes" id="UP001157439">
    <property type="component" value="Unassembled WGS sequence"/>
</dbReference>
<evidence type="ECO:0000313" key="3">
    <source>
        <dbReference type="Proteomes" id="UP001157439"/>
    </source>
</evidence>
<name>A0AA37TQS3_9GAMM</name>
<gene>
    <name evidence="2" type="ORF">GCM10007894_09430</name>
</gene>
<protein>
    <submittedName>
        <fullName evidence="2">Alpha/beta hydrolase</fullName>
    </submittedName>
</protein>
<sequence length="223" mass="24444">MSDYPCNSEHYLAQGQAIAQVLLCHGAGAGKSHTTMVAIAQSLQQQGFDVISYNFEYMVTIEQTGRRRPPPKLPLLVAELAKIIDALPTGLPLLLAGKSMGARVAISQLSETALNALSHQPIAALAYGYPFLPPRSKQAPRLTPLQQAIRPVLVHQGERDGFGNRASVAQWDLATTQLHWLNSADHDLTPLKRSGYTQQSLLEEAALRTKQFLIDTLKERCKP</sequence>
<dbReference type="PANTHER" id="PTHR13136">
    <property type="entry name" value="TESTIS DEVELOPMENT PROTEIN PRTD"/>
    <property type="match status" value="1"/>
</dbReference>
<evidence type="ECO:0000313" key="2">
    <source>
        <dbReference type="EMBL" id="GLS82966.1"/>
    </source>
</evidence>
<evidence type="ECO:0000259" key="1">
    <source>
        <dbReference type="Pfam" id="PF20408"/>
    </source>
</evidence>
<dbReference type="InterPro" id="IPR026555">
    <property type="entry name" value="NSL3/Tex30"/>
</dbReference>
<dbReference type="GO" id="GO:0016787">
    <property type="term" value="F:hydrolase activity"/>
    <property type="evidence" value="ECO:0007669"/>
    <property type="project" value="UniProtKB-KW"/>
</dbReference>
<dbReference type="Gene3D" id="3.40.50.1820">
    <property type="entry name" value="alpha/beta hydrolase"/>
    <property type="match status" value="1"/>
</dbReference>
<dbReference type="PANTHER" id="PTHR13136:SF11">
    <property type="entry name" value="TESTIS-EXPRESSED PROTEIN 30"/>
    <property type="match status" value="1"/>
</dbReference>
<keyword evidence="3" id="KW-1185">Reference proteome</keyword>
<dbReference type="InterPro" id="IPR046879">
    <property type="entry name" value="KANL3/Tex30_Abhydrolase"/>
</dbReference>